<dbReference type="Proteomes" id="UP000434342">
    <property type="component" value="Unassembled WGS sequence"/>
</dbReference>
<dbReference type="Gene3D" id="3.40.80.10">
    <property type="entry name" value="Peptidoglycan recognition protein-like"/>
    <property type="match status" value="1"/>
</dbReference>
<feature type="chain" id="PRO_5026739621" description="N-acetylmuramoyl-L-alanine amidase" evidence="6">
    <location>
        <begin position="29"/>
        <end position="801"/>
    </location>
</feature>
<evidence type="ECO:0000313" key="8">
    <source>
        <dbReference type="EMBL" id="MST59903.1"/>
    </source>
</evidence>
<evidence type="ECO:0000256" key="3">
    <source>
        <dbReference type="ARBA" id="ARBA00022801"/>
    </source>
</evidence>
<gene>
    <name evidence="8" type="ORF">FYJ69_03090</name>
</gene>
<dbReference type="SUPFAM" id="SSF55846">
    <property type="entry name" value="N-acetylmuramoyl-L-alanine amidase-like"/>
    <property type="match status" value="1"/>
</dbReference>
<feature type="domain" description="N-acetylmuramoyl-L-alanine amidase" evidence="7">
    <location>
        <begin position="641"/>
        <end position="771"/>
    </location>
</feature>
<dbReference type="Pfam" id="PF07538">
    <property type="entry name" value="ChW"/>
    <property type="match status" value="8"/>
</dbReference>
<evidence type="ECO:0000256" key="2">
    <source>
        <dbReference type="ARBA" id="ARBA00011901"/>
    </source>
</evidence>
<evidence type="ECO:0000313" key="9">
    <source>
        <dbReference type="Proteomes" id="UP000434342"/>
    </source>
</evidence>
<accession>A0A6N7X8K7</accession>
<dbReference type="PANTHER" id="PTHR30417:SF1">
    <property type="entry name" value="N-ACETYLMURAMOYL-L-ALANINE AMIDASE AMID"/>
    <property type="match status" value="1"/>
</dbReference>
<sequence length="801" mass="84153">MYFASGRSAKIAVVIGLALVGTPVAAYATEPTATQPTSSTTAATTSAQAEAQQSNAQTETVIGSADEEQATAQEGAAPTAPTAVNNATITSDLTPGVASDASGSTTVDGTASASQAGTESTTADPSPADDAATSSDTSQSEASPSVTTDVDVYGKGHQTASDGQVAGSAGAGEKIDSLTLHVASPDGTSYSDADVEYRAHVEGTGWDARWTSGGNAVGTAGSGKRIEALQIRLREGSDLAKDWQLWARAYVQNHGWLAWTSTGLVGSTGQGLRLEALELRLLRIGAPDPTDASYDDFASTNGESFIDGTQARVQAHVQDIGWQGWVTDGKTAGTTGRSKRIEAIRIKVANAYADGDVEVRAHVQDIGWQGWVTSAGYAGTTGRGKRIEAVEVRLTGELAKLYDVWYRAHVQTIGWMAWTKDGASAGTTGASGRMEAIQVLLVRKGGSAPSADGQATEISFFSTPDVIYTAHSKDVGWQGARKDGATAGTTGQSRRLEAMTIKLTGGEDALSGGISYRAHVQGTGWQGWVSDGSIAGTTGQARRLEAFQVKLTGAIAKFFDVVYQAHVQNVGWQSWVSNGQVAGTVGRALAAEAFKVKLVLKGASSVVASGLDYCWLKSSPYWSGQVKVLLMNKHYSKGRYDASHGGQHVIRQIVIHHNEGNLTTEGCWHTWQTREASAHYQVESSGTVGQLVYDSDTAWQAGNWVKNLDSIGIEHADAPGSTAAHRYLTEAAINAGSKLVALLCLQYNLGIPEWGVNVIGHNEVTSTDCPASLGKGGSQHNEYISKARSWYEKIHAAMFGN</sequence>
<comment type="caution">
    <text evidence="8">The sequence shown here is derived from an EMBL/GenBank/DDBJ whole genome shotgun (WGS) entry which is preliminary data.</text>
</comment>
<keyword evidence="4" id="KW-0961">Cell wall biogenesis/degradation</keyword>
<name>A0A6N7X8K7_9ACTN</name>
<dbReference type="RefSeq" id="WP_154539937.1">
    <property type="nucleotide sequence ID" value="NZ_VUND01000001.1"/>
</dbReference>
<evidence type="ECO:0000256" key="5">
    <source>
        <dbReference type="SAM" id="MobiDB-lite"/>
    </source>
</evidence>
<evidence type="ECO:0000256" key="1">
    <source>
        <dbReference type="ARBA" id="ARBA00001561"/>
    </source>
</evidence>
<organism evidence="8 9">
    <name type="scientific">Parafannyhessea umbonata</name>
    <dbReference type="NCBI Taxonomy" id="604330"/>
    <lineage>
        <taxon>Bacteria</taxon>
        <taxon>Bacillati</taxon>
        <taxon>Actinomycetota</taxon>
        <taxon>Coriobacteriia</taxon>
        <taxon>Coriobacteriales</taxon>
        <taxon>Atopobiaceae</taxon>
        <taxon>Parafannyhessea</taxon>
    </lineage>
</organism>
<protein>
    <recommendedName>
        <fullName evidence="2">N-acetylmuramoyl-L-alanine amidase</fullName>
        <ecNumber evidence="2">3.5.1.28</ecNumber>
    </recommendedName>
</protein>
<feature type="region of interest" description="Disordered" evidence="5">
    <location>
        <begin position="94"/>
        <end position="170"/>
    </location>
</feature>
<feature type="compositionally biased region" description="Polar residues" evidence="5">
    <location>
        <begin position="101"/>
        <end position="119"/>
    </location>
</feature>
<keyword evidence="3" id="KW-0378">Hydrolase</keyword>
<dbReference type="SMART" id="SM00644">
    <property type="entry name" value="Ami_2"/>
    <property type="match status" value="1"/>
</dbReference>
<dbReference type="SMART" id="SM00728">
    <property type="entry name" value="ChW"/>
    <property type="match status" value="8"/>
</dbReference>
<dbReference type="EMBL" id="VUND01000001">
    <property type="protein sequence ID" value="MST59903.1"/>
    <property type="molecule type" value="Genomic_DNA"/>
</dbReference>
<evidence type="ECO:0000259" key="7">
    <source>
        <dbReference type="SMART" id="SM00644"/>
    </source>
</evidence>
<dbReference type="GO" id="GO:0009253">
    <property type="term" value="P:peptidoglycan catabolic process"/>
    <property type="evidence" value="ECO:0007669"/>
    <property type="project" value="InterPro"/>
</dbReference>
<dbReference type="GO" id="GO:0009254">
    <property type="term" value="P:peptidoglycan turnover"/>
    <property type="evidence" value="ECO:0007669"/>
    <property type="project" value="TreeGrafter"/>
</dbReference>
<dbReference type="GO" id="GO:0008745">
    <property type="term" value="F:N-acetylmuramoyl-L-alanine amidase activity"/>
    <property type="evidence" value="ECO:0007669"/>
    <property type="project" value="UniProtKB-EC"/>
</dbReference>
<dbReference type="EC" id="3.5.1.28" evidence="2"/>
<evidence type="ECO:0000256" key="4">
    <source>
        <dbReference type="ARBA" id="ARBA00023316"/>
    </source>
</evidence>
<dbReference type="Pfam" id="PF01510">
    <property type="entry name" value="Amidase_2"/>
    <property type="match status" value="1"/>
</dbReference>
<dbReference type="InterPro" id="IPR002502">
    <property type="entry name" value="Amidase_domain"/>
</dbReference>
<dbReference type="CDD" id="cd06583">
    <property type="entry name" value="PGRP"/>
    <property type="match status" value="1"/>
</dbReference>
<dbReference type="InterPro" id="IPR006637">
    <property type="entry name" value="ChW"/>
</dbReference>
<proteinExistence type="predicted"/>
<comment type="catalytic activity">
    <reaction evidence="1">
        <text>Hydrolyzes the link between N-acetylmuramoyl residues and L-amino acid residues in certain cell-wall glycopeptides.</text>
        <dbReference type="EC" id="3.5.1.28"/>
    </reaction>
</comment>
<feature type="compositionally biased region" description="Low complexity" evidence="5">
    <location>
        <begin position="120"/>
        <end position="145"/>
    </location>
</feature>
<evidence type="ECO:0000256" key="6">
    <source>
        <dbReference type="SAM" id="SignalP"/>
    </source>
</evidence>
<dbReference type="AlphaFoldDB" id="A0A6N7X8K7"/>
<feature type="signal peptide" evidence="6">
    <location>
        <begin position="1"/>
        <end position="28"/>
    </location>
</feature>
<dbReference type="InterPro" id="IPR036505">
    <property type="entry name" value="Amidase/PGRP_sf"/>
</dbReference>
<dbReference type="InterPro" id="IPR051206">
    <property type="entry name" value="NAMLAA_amidase_2"/>
</dbReference>
<reference evidence="8 9" key="1">
    <citation type="submission" date="2019-08" db="EMBL/GenBank/DDBJ databases">
        <title>In-depth cultivation of the pig gut microbiome towards novel bacterial diversity and tailored functional studies.</title>
        <authorList>
            <person name="Wylensek D."/>
            <person name="Hitch T.C.A."/>
            <person name="Clavel T."/>
        </authorList>
    </citation>
    <scope>NUCLEOTIDE SEQUENCE [LARGE SCALE GENOMIC DNA]</scope>
    <source>
        <strain evidence="8 9">WB01_CNA04</strain>
    </source>
</reference>
<dbReference type="GO" id="GO:0071555">
    <property type="term" value="P:cell wall organization"/>
    <property type="evidence" value="ECO:0007669"/>
    <property type="project" value="UniProtKB-KW"/>
</dbReference>
<keyword evidence="6" id="KW-0732">Signal</keyword>
<dbReference type="PANTHER" id="PTHR30417">
    <property type="entry name" value="N-ACETYLMURAMOYL-L-ALANINE AMIDASE AMID"/>
    <property type="match status" value="1"/>
</dbReference>